<accession>A0A9P4P2Z8</accession>
<feature type="region of interest" description="Disordered" evidence="1">
    <location>
        <begin position="137"/>
        <end position="180"/>
    </location>
</feature>
<evidence type="ECO:0000313" key="4">
    <source>
        <dbReference type="EMBL" id="KAF2435686.1"/>
    </source>
</evidence>
<dbReference type="Proteomes" id="UP000800235">
    <property type="component" value="Unassembled WGS sequence"/>
</dbReference>
<dbReference type="OrthoDB" id="3925481at2759"/>
<keyword evidence="2" id="KW-0812">Transmembrane</keyword>
<evidence type="ECO:0000256" key="1">
    <source>
        <dbReference type="SAM" id="MobiDB-lite"/>
    </source>
</evidence>
<feature type="transmembrane region" description="Helical" evidence="2">
    <location>
        <begin position="211"/>
        <end position="233"/>
    </location>
</feature>
<gene>
    <name evidence="4" type="ORF">EJ08DRAFT_285397</name>
</gene>
<comment type="caution">
    <text evidence="4">The sequence shown here is derived from an EMBL/GenBank/DDBJ whole genome shotgun (WGS) entry which is preliminary data.</text>
</comment>
<keyword evidence="2" id="KW-1133">Transmembrane helix</keyword>
<feature type="compositionally biased region" description="Basic and acidic residues" evidence="1">
    <location>
        <begin position="163"/>
        <end position="179"/>
    </location>
</feature>
<evidence type="ECO:0000313" key="5">
    <source>
        <dbReference type="Proteomes" id="UP000800235"/>
    </source>
</evidence>
<name>A0A9P4P2Z8_9PEZI</name>
<sequence length="283" mass="31555">MTKQTFVSLLALASLIPSSFSAPVLGREECICQPIDLGSADNNSSIASCEAIARDIQSWRALAFHSPFLADVFVDAEPRLQVPKRGGHLEKRRFAHELRTIHRPRDSLRSFNQAVRNVLRRTKKLCHGHSKEVVISQRAKSSLEPPTASPLHGPSRPTWPWEGFEHQDRSPGRAVEKASKPQFLHASHRYRIMCRSKDVPRAVVLAARPDLMLVASIIIVAIWLFVCDMLLAICRNYFSPSDAAVEEGIIVLAGDEKKIHAYQIEELDEGNMDAKSLPAIADL</sequence>
<evidence type="ECO:0000256" key="2">
    <source>
        <dbReference type="SAM" id="Phobius"/>
    </source>
</evidence>
<evidence type="ECO:0000256" key="3">
    <source>
        <dbReference type="SAM" id="SignalP"/>
    </source>
</evidence>
<reference evidence="4" key="1">
    <citation type="journal article" date="2020" name="Stud. Mycol.">
        <title>101 Dothideomycetes genomes: a test case for predicting lifestyles and emergence of pathogens.</title>
        <authorList>
            <person name="Haridas S."/>
            <person name="Albert R."/>
            <person name="Binder M."/>
            <person name="Bloem J."/>
            <person name="Labutti K."/>
            <person name="Salamov A."/>
            <person name="Andreopoulos B."/>
            <person name="Baker S."/>
            <person name="Barry K."/>
            <person name="Bills G."/>
            <person name="Bluhm B."/>
            <person name="Cannon C."/>
            <person name="Castanera R."/>
            <person name="Culley D."/>
            <person name="Daum C."/>
            <person name="Ezra D."/>
            <person name="Gonzalez J."/>
            <person name="Henrissat B."/>
            <person name="Kuo A."/>
            <person name="Liang C."/>
            <person name="Lipzen A."/>
            <person name="Lutzoni F."/>
            <person name="Magnuson J."/>
            <person name="Mondo S."/>
            <person name="Nolan M."/>
            <person name="Ohm R."/>
            <person name="Pangilinan J."/>
            <person name="Park H.-J."/>
            <person name="Ramirez L."/>
            <person name="Alfaro M."/>
            <person name="Sun H."/>
            <person name="Tritt A."/>
            <person name="Yoshinaga Y."/>
            <person name="Zwiers L.-H."/>
            <person name="Turgeon B."/>
            <person name="Goodwin S."/>
            <person name="Spatafora J."/>
            <person name="Crous P."/>
            <person name="Grigoriev I."/>
        </authorList>
    </citation>
    <scope>NUCLEOTIDE SEQUENCE</scope>
    <source>
        <strain evidence="4">CBS 130266</strain>
    </source>
</reference>
<keyword evidence="5" id="KW-1185">Reference proteome</keyword>
<dbReference type="EMBL" id="MU007012">
    <property type="protein sequence ID" value="KAF2435686.1"/>
    <property type="molecule type" value="Genomic_DNA"/>
</dbReference>
<keyword evidence="3" id="KW-0732">Signal</keyword>
<organism evidence="4 5">
    <name type="scientific">Tothia fuscella</name>
    <dbReference type="NCBI Taxonomy" id="1048955"/>
    <lineage>
        <taxon>Eukaryota</taxon>
        <taxon>Fungi</taxon>
        <taxon>Dikarya</taxon>
        <taxon>Ascomycota</taxon>
        <taxon>Pezizomycotina</taxon>
        <taxon>Dothideomycetes</taxon>
        <taxon>Pleosporomycetidae</taxon>
        <taxon>Venturiales</taxon>
        <taxon>Cylindrosympodiaceae</taxon>
        <taxon>Tothia</taxon>
    </lineage>
</organism>
<protein>
    <submittedName>
        <fullName evidence="4">Uncharacterized protein</fullName>
    </submittedName>
</protein>
<keyword evidence="2" id="KW-0472">Membrane</keyword>
<feature type="chain" id="PRO_5040173144" evidence="3">
    <location>
        <begin position="22"/>
        <end position="283"/>
    </location>
</feature>
<proteinExistence type="predicted"/>
<dbReference type="AlphaFoldDB" id="A0A9P4P2Z8"/>
<feature type="signal peptide" evidence="3">
    <location>
        <begin position="1"/>
        <end position="21"/>
    </location>
</feature>